<evidence type="ECO:0000313" key="1">
    <source>
        <dbReference type="EMBL" id="KAA3526140.1"/>
    </source>
</evidence>
<sequence>MDASALILRELAQINRRIDDVSKEGSERGRRTWEKLNEQDVALALINVRVGAVEVSITGHTMTLQQYQDLKAKAAGAGWLGQRLLWVGGGVLAAAGWLYSISETIVSGLKWFIGK</sequence>
<dbReference type="EMBL" id="QUSG01000008">
    <property type="protein sequence ID" value="KAA3526140.1"/>
    <property type="molecule type" value="Genomic_DNA"/>
</dbReference>
<dbReference type="AlphaFoldDB" id="A0A7J4X3L3"/>
<dbReference type="RefSeq" id="WP_149916865.1">
    <property type="nucleotide sequence ID" value="NZ_QUSG01000008.1"/>
</dbReference>
<evidence type="ECO:0008006" key="3">
    <source>
        <dbReference type="Google" id="ProtNLM"/>
    </source>
</evidence>
<name>A0A7J4X3L3_AGRVI</name>
<dbReference type="Proteomes" id="UP000436911">
    <property type="component" value="Unassembled WGS sequence"/>
</dbReference>
<reference evidence="1 2" key="1">
    <citation type="submission" date="2018-08" db="EMBL/GenBank/DDBJ databases">
        <title>Genome sequencing of Agrobacterium vitis strain ICMP 10754.</title>
        <authorList>
            <person name="Visnovsky S.B."/>
            <person name="Pitman A.R."/>
        </authorList>
    </citation>
    <scope>NUCLEOTIDE SEQUENCE [LARGE SCALE GENOMIC DNA]</scope>
    <source>
        <strain evidence="1 2">ICMP 10754</strain>
    </source>
</reference>
<proteinExistence type="predicted"/>
<evidence type="ECO:0000313" key="2">
    <source>
        <dbReference type="Proteomes" id="UP000436911"/>
    </source>
</evidence>
<accession>A0A7J4X3L3</accession>
<gene>
    <name evidence="1" type="ORF">DXT89_16580</name>
</gene>
<protein>
    <recommendedName>
        <fullName evidence="3">DUF1515 domain-containing protein</fullName>
    </recommendedName>
</protein>
<comment type="caution">
    <text evidence="1">The sequence shown here is derived from an EMBL/GenBank/DDBJ whole genome shotgun (WGS) entry which is preliminary data.</text>
</comment>
<organism evidence="1 2">
    <name type="scientific">Agrobacterium vitis</name>
    <name type="common">Rhizobium vitis</name>
    <dbReference type="NCBI Taxonomy" id="373"/>
    <lineage>
        <taxon>Bacteria</taxon>
        <taxon>Pseudomonadati</taxon>
        <taxon>Pseudomonadota</taxon>
        <taxon>Alphaproteobacteria</taxon>
        <taxon>Hyphomicrobiales</taxon>
        <taxon>Rhizobiaceae</taxon>
        <taxon>Rhizobium/Agrobacterium group</taxon>
        <taxon>Agrobacterium</taxon>
    </lineage>
</organism>